<dbReference type="RefSeq" id="WP_090262406.1">
    <property type="nucleotide sequence ID" value="NZ_FNDS01000003.1"/>
</dbReference>
<dbReference type="Proteomes" id="UP000199636">
    <property type="component" value="Unassembled WGS sequence"/>
</dbReference>
<dbReference type="EMBL" id="FNDS01000003">
    <property type="protein sequence ID" value="SDH85357.1"/>
    <property type="molecule type" value="Genomic_DNA"/>
</dbReference>
<gene>
    <name evidence="2" type="ORF">SAMN05216272_103442</name>
</gene>
<organism evidence="2 3">
    <name type="scientific">Pseudomonas panipatensis</name>
    <dbReference type="NCBI Taxonomy" id="428992"/>
    <lineage>
        <taxon>Bacteria</taxon>
        <taxon>Pseudomonadati</taxon>
        <taxon>Pseudomonadota</taxon>
        <taxon>Gammaproteobacteria</taxon>
        <taxon>Pseudomonadales</taxon>
        <taxon>Pseudomonadaceae</taxon>
        <taxon>Pseudomonas</taxon>
    </lineage>
</organism>
<sequence>MQRIPLIIATLALGAWAPLALADAQCQGPVKDGNTWNLVCSADPSDGSDDSDYQCDYELSLTNAQGLTRSVEASGSVSPGQSGVILWSAIQSDNADIVSASIASGSCGL</sequence>
<feature type="signal peptide" evidence="1">
    <location>
        <begin position="1"/>
        <end position="22"/>
    </location>
</feature>
<keyword evidence="1" id="KW-0732">Signal</keyword>
<feature type="chain" id="PRO_5011597612" evidence="1">
    <location>
        <begin position="23"/>
        <end position="109"/>
    </location>
</feature>
<evidence type="ECO:0000313" key="2">
    <source>
        <dbReference type="EMBL" id="SDH85357.1"/>
    </source>
</evidence>
<keyword evidence="3" id="KW-1185">Reference proteome</keyword>
<evidence type="ECO:0000256" key="1">
    <source>
        <dbReference type="SAM" id="SignalP"/>
    </source>
</evidence>
<evidence type="ECO:0000313" key="3">
    <source>
        <dbReference type="Proteomes" id="UP000199636"/>
    </source>
</evidence>
<reference evidence="3" key="1">
    <citation type="submission" date="2016-10" db="EMBL/GenBank/DDBJ databases">
        <authorList>
            <person name="Varghese N."/>
            <person name="Submissions S."/>
        </authorList>
    </citation>
    <scope>NUCLEOTIDE SEQUENCE [LARGE SCALE GENOMIC DNA]</scope>
    <source>
        <strain evidence="3">CCM 7469</strain>
    </source>
</reference>
<protein>
    <submittedName>
        <fullName evidence="2">Uncharacterized protein</fullName>
    </submittedName>
</protein>
<name>A0A1G8FTC2_9PSED</name>
<dbReference type="AlphaFoldDB" id="A0A1G8FTC2"/>
<proteinExistence type="predicted"/>
<accession>A0A1G8FTC2</accession>